<dbReference type="OMA" id="WNTRENG"/>
<protein>
    <submittedName>
        <fullName evidence="2">Putative tetratricopeptide-like protein</fullName>
    </submittedName>
</protein>
<dbReference type="EMBL" id="KB706488">
    <property type="protein sequence ID" value="EMR67193.1"/>
    <property type="molecule type" value="Genomic_DNA"/>
</dbReference>
<keyword evidence="3" id="KW-1185">Reference proteome</keyword>
<dbReference type="Pfam" id="PF14737">
    <property type="entry name" value="DUF4470"/>
    <property type="match status" value="1"/>
</dbReference>
<dbReference type="AlphaFoldDB" id="M7SRT4"/>
<proteinExistence type="predicted"/>
<evidence type="ECO:0000259" key="1">
    <source>
        <dbReference type="Pfam" id="PF14737"/>
    </source>
</evidence>
<sequence length="678" mass="76639">MPAEIKEQWKKVIDRLPRYKPRLQDESEFFSVGRDEAASLFVPSMANSDQESFSFLFCGVGDARHLFATLACIAEHAREKSSLCSKKIYFTLVDINPAVFARDMLVLRMLNDFVKEAAEDRPVTAAAISYVYATQVMPSWIYDRVQTAIRGVIGRLKADSRRALDEYIDFNWMPNMTLLDFNWEATKSDGPSPMLNFTPLGVVNSLFAKFPAYMLGPNTSGVFAHLVGFFSYMAVVWGQSKDQIQIELVLDDMVGFMEKSEFHLNVFSHVPDRFDAIHMSNIPDYVGGPLTTFLHGLPILHTGGASEMTSHVMSSALQWATHDEFLVEHLLLADRGQIENTFSAALTKKSLQIESIFSDKIFGASGAVLAQSLTWTRKTNEHLAWSQLIRRKDLELWLHMHFLKLSLPFKRPERDSNGLVYAPLNMAIFFRLITHLSRVGYPPHWLSDILDSLCGGEPITQARAPRAMIVDAAQARKVHAMRKMSIKPFVQEFRTLLAIWRPLFSFGIIPSDVELIPDLTTVREYRLQFTVPADVILCTKPVLALVFWNTRENGRPPAVGLREALLDDEHADPAYEAIRRQDGRVYVISTWEWETKTAIATFWFSEATLKAMFPQKGDGNSSGSSSGWDAYVWRTDSWTPVLGPLPITQDTLKIGDVWDRRGILTIHMPHADPATSIP</sequence>
<dbReference type="Proteomes" id="UP000012174">
    <property type="component" value="Unassembled WGS sequence"/>
</dbReference>
<feature type="domain" description="DUF4470" evidence="1">
    <location>
        <begin position="33"/>
        <end position="116"/>
    </location>
</feature>
<reference evidence="3" key="1">
    <citation type="journal article" date="2013" name="Genome Announc.">
        <title>Draft genome sequence of the grapevine dieback fungus Eutypa lata UCR-EL1.</title>
        <authorList>
            <person name="Blanco-Ulate B."/>
            <person name="Rolshausen P.E."/>
            <person name="Cantu D."/>
        </authorList>
    </citation>
    <scope>NUCLEOTIDE SEQUENCE [LARGE SCALE GENOMIC DNA]</scope>
    <source>
        <strain evidence="3">UCR-EL1</strain>
    </source>
</reference>
<accession>M7SRT4</accession>
<dbReference type="HOGENOM" id="CLU_006713_0_0_1"/>
<evidence type="ECO:0000313" key="3">
    <source>
        <dbReference type="Proteomes" id="UP000012174"/>
    </source>
</evidence>
<evidence type="ECO:0000313" key="2">
    <source>
        <dbReference type="EMBL" id="EMR67193.1"/>
    </source>
</evidence>
<dbReference type="KEGG" id="ela:UCREL1_5809"/>
<dbReference type="InterPro" id="IPR027974">
    <property type="entry name" value="DUF4470"/>
</dbReference>
<name>M7SRT4_EUTLA</name>
<dbReference type="OrthoDB" id="2423701at2759"/>
<dbReference type="eggNOG" id="ENOG502S1W1">
    <property type="taxonomic scope" value="Eukaryota"/>
</dbReference>
<organism evidence="2 3">
    <name type="scientific">Eutypa lata (strain UCR-EL1)</name>
    <name type="common">Grapevine dieback disease fungus</name>
    <name type="synonym">Eutypa armeniacae</name>
    <dbReference type="NCBI Taxonomy" id="1287681"/>
    <lineage>
        <taxon>Eukaryota</taxon>
        <taxon>Fungi</taxon>
        <taxon>Dikarya</taxon>
        <taxon>Ascomycota</taxon>
        <taxon>Pezizomycotina</taxon>
        <taxon>Sordariomycetes</taxon>
        <taxon>Xylariomycetidae</taxon>
        <taxon>Xylariales</taxon>
        <taxon>Diatrypaceae</taxon>
        <taxon>Eutypa</taxon>
    </lineage>
</organism>
<gene>
    <name evidence="2" type="ORF">UCREL1_5809</name>
</gene>